<accession>A0A091CN65</accession>
<dbReference type="PANTHER" id="PTHR16206">
    <property type="entry name" value="DEP DOMAIN-CONTAINING"/>
    <property type="match status" value="1"/>
</dbReference>
<proteinExistence type="predicted"/>
<dbReference type="GO" id="GO:0005634">
    <property type="term" value="C:nucleus"/>
    <property type="evidence" value="ECO:0007669"/>
    <property type="project" value="TreeGrafter"/>
</dbReference>
<gene>
    <name evidence="2" type="ORF">H920_19217</name>
</gene>
<dbReference type="AlphaFoldDB" id="A0A091CN65"/>
<name>A0A091CN65_FUKDA</name>
<sequence>MSCLLRDWSSSWIIIRRSFKRPRTCRRQWRNNWSAVLKSLEMDSFAPLPTYPYCKQISAQEFDEQKVSTSPATIAELLEDIIKNKGLPLKEKKKKAKAVSEGTSLDISEEIPSHRE</sequence>
<evidence type="ECO:0000256" key="1">
    <source>
        <dbReference type="SAM" id="MobiDB-lite"/>
    </source>
</evidence>
<dbReference type="EMBL" id="KN125071">
    <property type="protein sequence ID" value="KFO19402.1"/>
    <property type="molecule type" value="Genomic_DNA"/>
</dbReference>
<protein>
    <submittedName>
        <fullName evidence="2">DEP domain-containing protein 1A</fullName>
    </submittedName>
</protein>
<organism evidence="2 3">
    <name type="scientific">Fukomys damarensis</name>
    <name type="common">Damaraland mole rat</name>
    <name type="synonym">Cryptomys damarensis</name>
    <dbReference type="NCBI Taxonomy" id="885580"/>
    <lineage>
        <taxon>Eukaryota</taxon>
        <taxon>Metazoa</taxon>
        <taxon>Chordata</taxon>
        <taxon>Craniata</taxon>
        <taxon>Vertebrata</taxon>
        <taxon>Euteleostomi</taxon>
        <taxon>Mammalia</taxon>
        <taxon>Eutheria</taxon>
        <taxon>Euarchontoglires</taxon>
        <taxon>Glires</taxon>
        <taxon>Rodentia</taxon>
        <taxon>Hystricomorpha</taxon>
        <taxon>Bathyergidae</taxon>
        <taxon>Fukomys</taxon>
    </lineage>
</organism>
<evidence type="ECO:0000313" key="3">
    <source>
        <dbReference type="Proteomes" id="UP000028990"/>
    </source>
</evidence>
<feature type="region of interest" description="Disordered" evidence="1">
    <location>
        <begin position="93"/>
        <end position="116"/>
    </location>
</feature>
<dbReference type="PANTHER" id="PTHR16206:SF12">
    <property type="entry name" value="DEP DOMAIN-CONTAINING PROTEIN 1A"/>
    <property type="match status" value="1"/>
</dbReference>
<keyword evidence="3" id="KW-1185">Reference proteome</keyword>
<reference evidence="2 3" key="1">
    <citation type="submission" date="2013-11" db="EMBL/GenBank/DDBJ databases">
        <title>The Damaraland mole rat (Fukomys damarensis) genome and evolution of African mole rats.</title>
        <authorList>
            <person name="Gladyshev V.N."/>
            <person name="Fang X."/>
        </authorList>
    </citation>
    <scope>NUCLEOTIDE SEQUENCE [LARGE SCALE GENOMIC DNA]</scope>
    <source>
        <tissue evidence="2">Liver</tissue>
    </source>
</reference>
<dbReference type="Proteomes" id="UP000028990">
    <property type="component" value="Unassembled WGS sequence"/>
</dbReference>
<dbReference type="GO" id="GO:0017053">
    <property type="term" value="C:transcription repressor complex"/>
    <property type="evidence" value="ECO:0007669"/>
    <property type="project" value="TreeGrafter"/>
</dbReference>
<evidence type="ECO:0000313" key="2">
    <source>
        <dbReference type="EMBL" id="KFO19402.1"/>
    </source>
</evidence>